<evidence type="ECO:0000313" key="1">
    <source>
        <dbReference type="EMBL" id="EXB28861.1"/>
    </source>
</evidence>
<proteinExistence type="predicted"/>
<keyword evidence="2" id="KW-1185">Reference proteome</keyword>
<reference evidence="2" key="1">
    <citation type="submission" date="2013-01" db="EMBL/GenBank/DDBJ databases">
        <title>Draft Genome Sequence of a Mulberry Tree, Morus notabilis C.K. Schneid.</title>
        <authorList>
            <person name="He N."/>
            <person name="Zhao S."/>
        </authorList>
    </citation>
    <scope>NUCLEOTIDE SEQUENCE</scope>
</reference>
<organism evidence="1 2">
    <name type="scientific">Morus notabilis</name>
    <dbReference type="NCBI Taxonomy" id="981085"/>
    <lineage>
        <taxon>Eukaryota</taxon>
        <taxon>Viridiplantae</taxon>
        <taxon>Streptophyta</taxon>
        <taxon>Embryophyta</taxon>
        <taxon>Tracheophyta</taxon>
        <taxon>Spermatophyta</taxon>
        <taxon>Magnoliopsida</taxon>
        <taxon>eudicotyledons</taxon>
        <taxon>Gunneridae</taxon>
        <taxon>Pentapetalae</taxon>
        <taxon>rosids</taxon>
        <taxon>fabids</taxon>
        <taxon>Rosales</taxon>
        <taxon>Moraceae</taxon>
        <taxon>Moreae</taxon>
        <taxon>Morus</taxon>
    </lineage>
</organism>
<evidence type="ECO:0000313" key="2">
    <source>
        <dbReference type="Proteomes" id="UP000030645"/>
    </source>
</evidence>
<dbReference type="EMBL" id="KE343423">
    <property type="protein sequence ID" value="EXB28861.1"/>
    <property type="molecule type" value="Genomic_DNA"/>
</dbReference>
<sequence length="51" mass="5979">MALRVQTEREETRQPFTSAFQDMTLHYDRVASTFSSWKNGEVECKPSPRQT</sequence>
<name>W9QD40_9ROSA</name>
<accession>W9QD40</accession>
<protein>
    <submittedName>
        <fullName evidence="1">Uncharacterized protein</fullName>
    </submittedName>
</protein>
<dbReference type="AlphaFoldDB" id="W9QD40"/>
<gene>
    <name evidence="1" type="ORF">L484_015793</name>
</gene>
<dbReference type="Proteomes" id="UP000030645">
    <property type="component" value="Unassembled WGS sequence"/>
</dbReference>